<dbReference type="WBParaSite" id="ACRNAN_scaffold13606.g12578.t1">
    <property type="protein sequence ID" value="ACRNAN_scaffold13606.g12578.t1"/>
    <property type="gene ID" value="ACRNAN_scaffold13606.g12578"/>
</dbReference>
<name>A0A914CR97_9BILA</name>
<dbReference type="GO" id="GO:0032580">
    <property type="term" value="C:Golgi cisterna membrane"/>
    <property type="evidence" value="ECO:0007669"/>
    <property type="project" value="UniProtKB-SubCell"/>
</dbReference>
<comment type="subcellular location">
    <subcellularLocation>
        <location evidence="1">Golgi apparatus</location>
        <location evidence="1">Golgi stack membrane</location>
        <topology evidence="1">Single-pass type II membrane protein</topology>
    </subcellularLocation>
</comment>
<keyword evidence="3" id="KW-1185">Reference proteome</keyword>
<dbReference type="GO" id="GO:0016757">
    <property type="term" value="F:glycosyltransferase activity"/>
    <property type="evidence" value="ECO:0007669"/>
    <property type="project" value="UniProtKB-UniRule"/>
</dbReference>
<organism evidence="3 4">
    <name type="scientific">Acrobeloides nanus</name>
    <dbReference type="NCBI Taxonomy" id="290746"/>
    <lineage>
        <taxon>Eukaryota</taxon>
        <taxon>Metazoa</taxon>
        <taxon>Ecdysozoa</taxon>
        <taxon>Nematoda</taxon>
        <taxon>Chromadorea</taxon>
        <taxon>Rhabditida</taxon>
        <taxon>Tylenchina</taxon>
        <taxon>Cephalobomorpha</taxon>
        <taxon>Cephaloboidea</taxon>
        <taxon>Cephalobidae</taxon>
        <taxon>Acrobeloides</taxon>
    </lineage>
</organism>
<comment type="similarity">
    <text evidence="1">Belongs to the glycosyltransferase 10 family.</text>
</comment>
<evidence type="ECO:0000313" key="3">
    <source>
        <dbReference type="Proteomes" id="UP000887540"/>
    </source>
</evidence>
<feature type="domain" description="Fucosyltransferase C-terminal" evidence="2">
    <location>
        <begin position="3"/>
        <end position="44"/>
    </location>
</feature>
<dbReference type="InterPro" id="IPR038577">
    <property type="entry name" value="GT10-like_C_sf"/>
</dbReference>
<keyword evidence="1" id="KW-0472">Membrane</keyword>
<dbReference type="EC" id="2.4.1.-" evidence="1"/>
<evidence type="ECO:0000256" key="1">
    <source>
        <dbReference type="RuleBase" id="RU003832"/>
    </source>
</evidence>
<dbReference type="AlphaFoldDB" id="A0A914CR97"/>
<dbReference type="Pfam" id="PF00852">
    <property type="entry name" value="Glyco_transf_10"/>
    <property type="match status" value="1"/>
</dbReference>
<keyword evidence="1" id="KW-0328">Glycosyltransferase</keyword>
<dbReference type="InterPro" id="IPR055270">
    <property type="entry name" value="Glyco_tran_10_C"/>
</dbReference>
<dbReference type="SUPFAM" id="SSF53756">
    <property type="entry name" value="UDP-Glycosyltransferase/glycogen phosphorylase"/>
    <property type="match status" value="1"/>
</dbReference>
<evidence type="ECO:0000259" key="2">
    <source>
        <dbReference type="Pfam" id="PF00852"/>
    </source>
</evidence>
<dbReference type="Proteomes" id="UP000887540">
    <property type="component" value="Unplaced"/>
</dbReference>
<keyword evidence="1" id="KW-0333">Golgi apparatus</keyword>
<accession>A0A914CR97</accession>
<sequence>MNRETHQHIAPNDSFIAASDFKSPKELANFLKQLASNKEEYIKFSFFDNLHSNILSPMAMHLLSWKQT</sequence>
<keyword evidence="1" id="KW-0812">Transmembrane</keyword>
<evidence type="ECO:0000313" key="4">
    <source>
        <dbReference type="WBParaSite" id="ACRNAN_scaffold13606.g12578.t1"/>
    </source>
</evidence>
<dbReference type="Gene3D" id="3.40.50.11660">
    <property type="entry name" value="Glycosyl transferase family 10, C-terminal domain"/>
    <property type="match status" value="1"/>
</dbReference>
<proteinExistence type="inferred from homology"/>
<reference evidence="4" key="1">
    <citation type="submission" date="2022-11" db="UniProtKB">
        <authorList>
            <consortium name="WormBaseParasite"/>
        </authorList>
    </citation>
    <scope>IDENTIFICATION</scope>
</reference>
<keyword evidence="1" id="KW-0808">Transferase</keyword>
<protein>
    <recommendedName>
        <fullName evidence="1">Fucosyltransferase</fullName>
        <ecNumber evidence="1">2.4.1.-</ecNumber>
    </recommendedName>
</protein>